<keyword evidence="1 7" id="KW-0813">Transport</keyword>
<dbReference type="SUPFAM" id="SSF64356">
    <property type="entry name" value="SNARE-like"/>
    <property type="match status" value="1"/>
</dbReference>
<protein>
    <recommendedName>
        <fullName evidence="7">Trafficking protein particle complex subunit</fullName>
    </recommendedName>
</protein>
<evidence type="ECO:0000256" key="6">
    <source>
        <dbReference type="ARBA" id="ARBA00062874"/>
    </source>
</evidence>
<dbReference type="PANTHER" id="PTHR23249:SF16">
    <property type="entry name" value="TRAFFICKING PROTEIN PARTICLE COMPLEX SUBUNIT 1"/>
    <property type="match status" value="1"/>
</dbReference>
<keyword evidence="2 7" id="KW-0256">Endoplasmic reticulum</keyword>
<evidence type="ECO:0000256" key="1">
    <source>
        <dbReference type="ARBA" id="ARBA00022448"/>
    </source>
</evidence>
<dbReference type="GO" id="GO:0005794">
    <property type="term" value="C:Golgi apparatus"/>
    <property type="evidence" value="ECO:0007669"/>
    <property type="project" value="UniProtKB-SubCell"/>
</dbReference>
<proteinExistence type="inferred from homology"/>
<evidence type="ECO:0000256" key="7">
    <source>
        <dbReference type="RuleBase" id="RU366065"/>
    </source>
</evidence>
<sequence>MTVYNIYIFDRSGALLYYHEWARLKQSGMTREEEAKLMYGMLFSIKSFVSKISPTDTREGFLYYKTSKYTLHFLETPSGLKFVLNTDIHSQGVRELLQQIYSQVFIVYIYVEYVVKNPLCNLSQAIQSELFKTKLDAYVKQSPIFLSKTV</sequence>
<evidence type="ECO:0000313" key="9">
    <source>
        <dbReference type="Proteomes" id="UP001162162"/>
    </source>
</evidence>
<evidence type="ECO:0000313" key="8">
    <source>
        <dbReference type="EMBL" id="KAJ8944072.1"/>
    </source>
</evidence>
<evidence type="ECO:0000256" key="2">
    <source>
        <dbReference type="ARBA" id="ARBA00022824"/>
    </source>
</evidence>
<dbReference type="Proteomes" id="UP001162162">
    <property type="component" value="Unassembled WGS sequence"/>
</dbReference>
<evidence type="ECO:0000256" key="3">
    <source>
        <dbReference type="ARBA" id="ARBA00022892"/>
    </source>
</evidence>
<comment type="similarity">
    <text evidence="5">Belongs to the TRAPP small subunits family. BET5 subfamily.</text>
</comment>
<dbReference type="EMBL" id="JAPWTK010000268">
    <property type="protein sequence ID" value="KAJ8944072.1"/>
    <property type="molecule type" value="Genomic_DNA"/>
</dbReference>
<dbReference type="InterPro" id="IPR011012">
    <property type="entry name" value="Longin-like_dom_sf"/>
</dbReference>
<dbReference type="GO" id="GO:0030008">
    <property type="term" value="C:TRAPP complex"/>
    <property type="evidence" value="ECO:0007669"/>
    <property type="project" value="UniProtKB-UniRule"/>
</dbReference>
<keyword evidence="9" id="KW-1185">Reference proteome</keyword>
<evidence type="ECO:0000256" key="4">
    <source>
        <dbReference type="ARBA" id="ARBA00023034"/>
    </source>
</evidence>
<dbReference type="GO" id="GO:0005783">
    <property type="term" value="C:endoplasmic reticulum"/>
    <property type="evidence" value="ECO:0007669"/>
    <property type="project" value="UniProtKB-SubCell"/>
</dbReference>
<keyword evidence="3 7" id="KW-0931">ER-Golgi transport</keyword>
<comment type="subunit">
    <text evidence="6">Part of the multisubunit transport protein particle (TRAPP) complex. The heterodimer TRAPPC6B-TRAPPC3 interacts with TRAPPC1 likely providing a core for TRAPP complex formation.</text>
</comment>
<name>A0AAV8XYP7_9CUCU</name>
<dbReference type="Pfam" id="PF04099">
    <property type="entry name" value="Sybindin"/>
    <property type="match status" value="1"/>
</dbReference>
<dbReference type="Gene3D" id="3.30.450.70">
    <property type="match status" value="1"/>
</dbReference>
<accession>A0AAV8XYP7</accession>
<comment type="caution">
    <text evidence="8">The sequence shown here is derived from an EMBL/GenBank/DDBJ whole genome shotgun (WGS) entry which is preliminary data.</text>
</comment>
<dbReference type="SMART" id="SM01399">
    <property type="entry name" value="Sybindin"/>
    <property type="match status" value="1"/>
</dbReference>
<dbReference type="CDD" id="cd14855">
    <property type="entry name" value="TRAPPC1_MUM2"/>
    <property type="match status" value="1"/>
</dbReference>
<keyword evidence="4 7" id="KW-0333">Golgi apparatus</keyword>
<dbReference type="FunFam" id="3.30.450.70:FF:000004">
    <property type="entry name" value="Trafficking protein particle complex 1"/>
    <property type="match status" value="1"/>
</dbReference>
<reference evidence="8" key="1">
    <citation type="journal article" date="2023" name="Insect Mol. Biol.">
        <title>Genome sequencing provides insights into the evolution of gene families encoding plant cell wall-degrading enzymes in longhorned beetles.</title>
        <authorList>
            <person name="Shin N.R."/>
            <person name="Okamura Y."/>
            <person name="Kirsch R."/>
            <person name="Pauchet Y."/>
        </authorList>
    </citation>
    <scope>NUCLEOTIDE SEQUENCE</scope>
    <source>
        <strain evidence="8">AMC_N1</strain>
    </source>
</reference>
<dbReference type="InterPro" id="IPR007233">
    <property type="entry name" value="TRAPPC"/>
</dbReference>
<comment type="subcellular location">
    <subcellularLocation>
        <location evidence="7">Endoplasmic reticulum</location>
    </subcellularLocation>
    <subcellularLocation>
        <location evidence="7">Golgi apparatus</location>
        <location evidence="7">cis-Golgi network</location>
    </subcellularLocation>
</comment>
<gene>
    <name evidence="8" type="ORF">NQ318_005982</name>
</gene>
<dbReference type="AlphaFoldDB" id="A0AAV8XYP7"/>
<dbReference type="PANTHER" id="PTHR23249">
    <property type="entry name" value="TRAFFICKING PROTEIN PARTICLE COMPLEX SUBUNIT"/>
    <property type="match status" value="1"/>
</dbReference>
<evidence type="ECO:0000256" key="5">
    <source>
        <dbReference type="ARBA" id="ARBA00038167"/>
    </source>
</evidence>
<dbReference type="GO" id="GO:0006888">
    <property type="term" value="P:endoplasmic reticulum to Golgi vesicle-mediated transport"/>
    <property type="evidence" value="ECO:0007669"/>
    <property type="project" value="UniProtKB-UniRule"/>
</dbReference>
<organism evidence="8 9">
    <name type="scientific">Aromia moschata</name>
    <dbReference type="NCBI Taxonomy" id="1265417"/>
    <lineage>
        <taxon>Eukaryota</taxon>
        <taxon>Metazoa</taxon>
        <taxon>Ecdysozoa</taxon>
        <taxon>Arthropoda</taxon>
        <taxon>Hexapoda</taxon>
        <taxon>Insecta</taxon>
        <taxon>Pterygota</taxon>
        <taxon>Neoptera</taxon>
        <taxon>Endopterygota</taxon>
        <taxon>Coleoptera</taxon>
        <taxon>Polyphaga</taxon>
        <taxon>Cucujiformia</taxon>
        <taxon>Chrysomeloidea</taxon>
        <taxon>Cerambycidae</taxon>
        <taxon>Cerambycinae</taxon>
        <taxon>Callichromatini</taxon>
        <taxon>Aromia</taxon>
    </lineage>
</organism>